<accession>A0A1F4XUJ2</accession>
<dbReference type="EMBL" id="MEWW01000010">
    <property type="protein sequence ID" value="OGC84713.1"/>
    <property type="molecule type" value="Genomic_DNA"/>
</dbReference>
<feature type="transmembrane region" description="Helical" evidence="1">
    <location>
        <begin position="20"/>
        <end position="45"/>
    </location>
</feature>
<sequence>MRDDLVDLRRLVVDYVIDPIMLLVFAVGLLIFVFGLVEFLYGLNAETDARERGKKHMLWGMVGMFVMVIASAIVLIIINAVGANVELKGIR</sequence>
<name>A0A1F4XUJ2_9BACT</name>
<gene>
    <name evidence="2" type="ORF">A3F55_02530</name>
</gene>
<reference evidence="2 3" key="1">
    <citation type="journal article" date="2016" name="Nat. Commun.">
        <title>Thousands of microbial genomes shed light on interconnected biogeochemical processes in an aquifer system.</title>
        <authorList>
            <person name="Anantharaman K."/>
            <person name="Brown C.T."/>
            <person name="Hug L.A."/>
            <person name="Sharon I."/>
            <person name="Castelle C.J."/>
            <person name="Probst A.J."/>
            <person name="Thomas B.C."/>
            <person name="Singh A."/>
            <person name="Wilkins M.J."/>
            <person name="Karaoz U."/>
            <person name="Brodie E.L."/>
            <person name="Williams K.H."/>
            <person name="Hubbard S.S."/>
            <person name="Banfield J.F."/>
        </authorList>
    </citation>
    <scope>NUCLEOTIDE SEQUENCE [LARGE SCALE GENOMIC DNA]</scope>
</reference>
<evidence type="ECO:0000313" key="3">
    <source>
        <dbReference type="Proteomes" id="UP000178091"/>
    </source>
</evidence>
<evidence type="ECO:0000313" key="2">
    <source>
        <dbReference type="EMBL" id="OGC84713.1"/>
    </source>
</evidence>
<proteinExistence type="predicted"/>
<evidence type="ECO:0000256" key="1">
    <source>
        <dbReference type="SAM" id="Phobius"/>
    </source>
</evidence>
<comment type="caution">
    <text evidence="2">The sequence shown here is derived from an EMBL/GenBank/DDBJ whole genome shotgun (WGS) entry which is preliminary data.</text>
</comment>
<keyword evidence="1" id="KW-1133">Transmembrane helix</keyword>
<keyword evidence="1" id="KW-0812">Transmembrane</keyword>
<feature type="transmembrane region" description="Helical" evidence="1">
    <location>
        <begin position="57"/>
        <end position="81"/>
    </location>
</feature>
<organism evidence="2 3">
    <name type="scientific">Candidatus Adlerbacteria bacterium RIFCSPHIGHO2_12_FULL_53_18</name>
    <dbReference type="NCBI Taxonomy" id="1797242"/>
    <lineage>
        <taxon>Bacteria</taxon>
        <taxon>Candidatus Adleribacteriota</taxon>
    </lineage>
</organism>
<keyword evidence="1" id="KW-0472">Membrane</keyword>
<dbReference type="Proteomes" id="UP000178091">
    <property type="component" value="Unassembled WGS sequence"/>
</dbReference>
<protein>
    <submittedName>
        <fullName evidence="2">Uncharacterized protein</fullName>
    </submittedName>
</protein>
<dbReference type="AlphaFoldDB" id="A0A1F4XUJ2"/>